<evidence type="ECO:0008006" key="4">
    <source>
        <dbReference type="Google" id="ProtNLM"/>
    </source>
</evidence>
<sequence length="152" mass="16120">MTEPRLTRYVAIAALLGFLALLNHIFLSNAVGFGYIAIVLAAAMLVTAFFAGRAAKLRGGHPGWFGGLIGAIFGLLEGFDAFFSHLSRRDIRLEFGRALSAQKVALLLHMANSPGAHLMAAFVSILTFGLFALIVGSIGGFYVKKPGTPDPV</sequence>
<accession>G8TT61</accession>
<name>G8TT61_SULAD</name>
<feature type="transmembrane region" description="Helical" evidence="1">
    <location>
        <begin position="6"/>
        <end position="26"/>
    </location>
</feature>
<evidence type="ECO:0000313" key="2">
    <source>
        <dbReference type="EMBL" id="AEW06761.1"/>
    </source>
</evidence>
<evidence type="ECO:0000313" key="3">
    <source>
        <dbReference type="Proteomes" id="UP000005439"/>
    </source>
</evidence>
<feature type="transmembrane region" description="Helical" evidence="1">
    <location>
        <begin position="64"/>
        <end position="83"/>
    </location>
</feature>
<reference evidence="3" key="1">
    <citation type="submission" date="2011-12" db="EMBL/GenBank/DDBJ databases">
        <title>The complete genome of chromosome of Sulfobacillus acidophilus DSM 10332.</title>
        <authorList>
            <person name="Lucas S."/>
            <person name="Han J."/>
            <person name="Lapidus A."/>
            <person name="Bruce D."/>
            <person name="Goodwin L."/>
            <person name="Pitluck S."/>
            <person name="Peters L."/>
            <person name="Kyrpides N."/>
            <person name="Mavromatis K."/>
            <person name="Ivanova N."/>
            <person name="Mikhailova N."/>
            <person name="Chertkov O."/>
            <person name="Saunders E."/>
            <person name="Detter J.C."/>
            <person name="Tapia R."/>
            <person name="Han C."/>
            <person name="Land M."/>
            <person name="Hauser L."/>
            <person name="Markowitz V."/>
            <person name="Cheng J.-F."/>
            <person name="Hugenholtz P."/>
            <person name="Woyke T."/>
            <person name="Wu D."/>
            <person name="Pukall R."/>
            <person name="Gehrich-Schroeter G."/>
            <person name="Schneider S."/>
            <person name="Klenk H.-P."/>
            <person name="Eisen J.A."/>
        </authorList>
    </citation>
    <scope>NUCLEOTIDE SEQUENCE [LARGE SCALE GENOMIC DNA]</scope>
    <source>
        <strain evidence="3">ATCC 700253 / DSM 10332 / NAL</strain>
    </source>
</reference>
<keyword evidence="1" id="KW-1133">Transmembrane helix</keyword>
<keyword evidence="3" id="KW-1185">Reference proteome</keyword>
<feature type="transmembrane region" description="Helical" evidence="1">
    <location>
        <begin position="118"/>
        <end position="143"/>
    </location>
</feature>
<dbReference type="KEGG" id="sap:Sulac_3315"/>
<keyword evidence="1" id="KW-0812">Transmembrane</keyword>
<protein>
    <recommendedName>
        <fullName evidence="4">DUF4199 domain-containing protein</fullName>
    </recommendedName>
</protein>
<gene>
    <name evidence="2" type="ordered locus">Sulac_3315</name>
</gene>
<organism evidence="2 3">
    <name type="scientific">Sulfobacillus acidophilus (strain ATCC 700253 / DSM 10332 / NAL)</name>
    <dbReference type="NCBI Taxonomy" id="679936"/>
    <lineage>
        <taxon>Bacteria</taxon>
        <taxon>Bacillati</taxon>
        <taxon>Bacillota</taxon>
        <taxon>Clostridia</taxon>
        <taxon>Eubacteriales</taxon>
        <taxon>Clostridiales Family XVII. Incertae Sedis</taxon>
        <taxon>Sulfobacillus</taxon>
    </lineage>
</organism>
<evidence type="ECO:0000256" key="1">
    <source>
        <dbReference type="SAM" id="Phobius"/>
    </source>
</evidence>
<dbReference type="STRING" id="679936.Sulac_3315"/>
<proteinExistence type="predicted"/>
<feature type="transmembrane region" description="Helical" evidence="1">
    <location>
        <begin position="33"/>
        <end position="52"/>
    </location>
</feature>
<reference evidence="2 3" key="2">
    <citation type="journal article" date="2012" name="Stand. Genomic Sci.">
        <title>Complete genome sequence of the moderately thermophilic mineral-sulfide-oxidizing firmicute Sulfobacillus acidophilus type strain (NAL(T)).</title>
        <authorList>
            <person name="Anderson I."/>
            <person name="Chertkov O."/>
            <person name="Chen A."/>
            <person name="Saunders E."/>
            <person name="Lapidus A."/>
            <person name="Nolan M."/>
            <person name="Lucas S."/>
            <person name="Hammon N."/>
            <person name="Deshpande S."/>
            <person name="Cheng J.F."/>
            <person name="Han C."/>
            <person name="Tapia R."/>
            <person name="Goodwin L.A."/>
            <person name="Pitluck S."/>
            <person name="Liolios K."/>
            <person name="Pagani I."/>
            <person name="Ivanova N."/>
            <person name="Mikhailova N."/>
            <person name="Pati A."/>
            <person name="Palaniappan K."/>
            <person name="Land M."/>
            <person name="Pan C."/>
            <person name="Rohde M."/>
            <person name="Pukall R."/>
            <person name="Goker M."/>
            <person name="Detter J.C."/>
            <person name="Woyke T."/>
            <person name="Bristow J."/>
            <person name="Eisen J.A."/>
            <person name="Markowitz V."/>
            <person name="Hugenholtz P."/>
            <person name="Kyrpides N.C."/>
            <person name="Klenk H.P."/>
            <person name="Mavromatis K."/>
        </authorList>
    </citation>
    <scope>NUCLEOTIDE SEQUENCE [LARGE SCALE GENOMIC DNA]</scope>
    <source>
        <strain evidence="3">ATCC 700253 / DSM 10332 / NAL</strain>
    </source>
</reference>
<dbReference type="Proteomes" id="UP000005439">
    <property type="component" value="Chromosome"/>
</dbReference>
<dbReference type="EMBL" id="CP003179">
    <property type="protein sequence ID" value="AEW06761.1"/>
    <property type="molecule type" value="Genomic_DNA"/>
</dbReference>
<dbReference type="HOGENOM" id="CLU_1721414_0_0_9"/>
<keyword evidence="1" id="KW-0472">Membrane</keyword>
<dbReference type="PATRIC" id="fig|679936.5.peg.3431"/>
<dbReference type="AlphaFoldDB" id="G8TT61"/>